<feature type="compositionally biased region" description="Low complexity" evidence="4">
    <location>
        <begin position="513"/>
        <end position="523"/>
    </location>
</feature>
<gene>
    <name evidence="8" type="ORF">HZA61_15430</name>
</gene>
<dbReference type="FunFam" id="1.10.287.950:FF:000001">
    <property type="entry name" value="Methyl-accepting chemotaxis sensory transducer"/>
    <property type="match status" value="1"/>
</dbReference>
<feature type="region of interest" description="Disordered" evidence="4">
    <location>
        <begin position="513"/>
        <end position="577"/>
    </location>
</feature>
<keyword evidence="1" id="KW-0488">Methylation</keyword>
<dbReference type="GO" id="GO:0006935">
    <property type="term" value="P:chemotaxis"/>
    <property type="evidence" value="ECO:0007669"/>
    <property type="project" value="InterPro"/>
</dbReference>
<dbReference type="InterPro" id="IPR004090">
    <property type="entry name" value="Chemotax_Me-accpt_rcpt"/>
</dbReference>
<protein>
    <submittedName>
        <fullName evidence="8">HAMP domain-containing protein</fullName>
    </submittedName>
</protein>
<organism evidence="8 9">
    <name type="scientific">Eiseniibacteriota bacterium</name>
    <dbReference type="NCBI Taxonomy" id="2212470"/>
    <lineage>
        <taxon>Bacteria</taxon>
        <taxon>Candidatus Eiseniibacteriota</taxon>
    </lineage>
</organism>
<sequence length="577" mass="59997">MRWTIQNKLIGLAIAGVAVAAALGITGIVGFRTLGGAMHEINVTGHALSNHDDADMMHDALRGDVLAAMLARTAEEREAAAKDLAEHAANFRTQIGENDKLAISAEVKTALAGARPRMEEYIASAGEMVELASHDPQAARAAFPAFMEKFSALETEMEDLSVAITAASEKAEQHAATQQRAFLFWMIGLVLGGAGLFAFAALSIIRGVVAPLRRAEAAMRGIATGDGDLTQRLDASGNDEVASIARAFNEFVSKIHDVIAHVRTSADGVAQASRELTAASDTISGSAQEQASSLEETAASLEQITSTVRQNADNAQTANQLANSAREVAEKGGSVVSNAVSAMGEINASSRRIADIITTIDEIAFQTNLLALNAAVEAARAGEQGRGFAVVAAEVRSLAQRSATAAREIKGLIEDSVHKVESGAALVNRSGATLEEIVTAVKRVTDVVSEIAAASREQSIGIEQVNRAVTQMDQLTQSNAAQTEELSATAGHLSDQAAEVQAQVARFQVNGSGASAHAGGAARSAHRPAPAPRPSKVSHASRPVLTPIASHPKYEPAPPASVSAVATGTSGDDFEEF</sequence>
<evidence type="ECO:0000259" key="7">
    <source>
        <dbReference type="PROSITE" id="PS50885"/>
    </source>
</evidence>
<evidence type="ECO:0000256" key="3">
    <source>
        <dbReference type="PROSITE-ProRule" id="PRU00284"/>
    </source>
</evidence>
<comment type="caution">
    <text evidence="8">The sequence shown here is derived from an EMBL/GenBank/DDBJ whole genome shotgun (WGS) entry which is preliminary data.</text>
</comment>
<comment type="similarity">
    <text evidence="2">Belongs to the methyl-accepting chemotaxis (MCP) protein family.</text>
</comment>
<dbReference type="PROSITE" id="PS50111">
    <property type="entry name" value="CHEMOTAXIS_TRANSDUC_2"/>
    <property type="match status" value="1"/>
</dbReference>
<dbReference type="CDD" id="cd06225">
    <property type="entry name" value="HAMP"/>
    <property type="match status" value="1"/>
</dbReference>
<evidence type="ECO:0000313" key="9">
    <source>
        <dbReference type="Proteomes" id="UP000696931"/>
    </source>
</evidence>
<evidence type="ECO:0000256" key="2">
    <source>
        <dbReference type="ARBA" id="ARBA00029447"/>
    </source>
</evidence>
<feature type="transmembrane region" description="Helical" evidence="5">
    <location>
        <begin position="182"/>
        <end position="205"/>
    </location>
</feature>
<evidence type="ECO:0000256" key="5">
    <source>
        <dbReference type="SAM" id="Phobius"/>
    </source>
</evidence>
<dbReference type="GO" id="GO:0007165">
    <property type="term" value="P:signal transduction"/>
    <property type="evidence" value="ECO:0007669"/>
    <property type="project" value="UniProtKB-KW"/>
</dbReference>
<dbReference type="InterPro" id="IPR004089">
    <property type="entry name" value="MCPsignal_dom"/>
</dbReference>
<dbReference type="SMART" id="SM00304">
    <property type="entry name" value="HAMP"/>
    <property type="match status" value="1"/>
</dbReference>
<dbReference type="PRINTS" id="PR00260">
    <property type="entry name" value="CHEMTRNSDUCR"/>
</dbReference>
<accession>A0A933SFR2</accession>
<dbReference type="Gene3D" id="1.10.287.950">
    <property type="entry name" value="Methyl-accepting chemotaxis protein"/>
    <property type="match status" value="1"/>
</dbReference>
<evidence type="ECO:0000256" key="1">
    <source>
        <dbReference type="ARBA" id="ARBA00022481"/>
    </source>
</evidence>
<dbReference type="EMBL" id="JACRIW010000111">
    <property type="protein sequence ID" value="MBI5170880.1"/>
    <property type="molecule type" value="Genomic_DNA"/>
</dbReference>
<keyword evidence="5" id="KW-1133">Transmembrane helix</keyword>
<dbReference type="CDD" id="cd11386">
    <property type="entry name" value="MCP_signal"/>
    <property type="match status" value="1"/>
</dbReference>
<reference evidence="8" key="1">
    <citation type="submission" date="2020-07" db="EMBL/GenBank/DDBJ databases">
        <title>Huge and variable diversity of episymbiotic CPR bacteria and DPANN archaea in groundwater ecosystems.</title>
        <authorList>
            <person name="He C.Y."/>
            <person name="Keren R."/>
            <person name="Whittaker M."/>
            <person name="Farag I.F."/>
            <person name="Doudna J."/>
            <person name="Cate J.H.D."/>
            <person name="Banfield J.F."/>
        </authorList>
    </citation>
    <scope>NUCLEOTIDE SEQUENCE</scope>
    <source>
        <strain evidence="8">NC_groundwater_1813_Pr3_B-0.1um_71_17</strain>
    </source>
</reference>
<dbReference type="InterPro" id="IPR003660">
    <property type="entry name" value="HAMP_dom"/>
</dbReference>
<evidence type="ECO:0000313" key="8">
    <source>
        <dbReference type="EMBL" id="MBI5170880.1"/>
    </source>
</evidence>
<evidence type="ECO:0000256" key="4">
    <source>
        <dbReference type="SAM" id="MobiDB-lite"/>
    </source>
</evidence>
<dbReference type="Proteomes" id="UP000696931">
    <property type="component" value="Unassembled WGS sequence"/>
</dbReference>
<feature type="domain" description="Methyl-accepting transducer" evidence="6">
    <location>
        <begin position="265"/>
        <end position="494"/>
    </location>
</feature>
<dbReference type="SMART" id="SM00283">
    <property type="entry name" value="MA"/>
    <property type="match status" value="1"/>
</dbReference>
<feature type="domain" description="HAMP" evidence="7">
    <location>
        <begin position="206"/>
        <end position="260"/>
    </location>
</feature>
<dbReference type="Pfam" id="PF12729">
    <property type="entry name" value="4HB_MCP_1"/>
    <property type="match status" value="1"/>
</dbReference>
<evidence type="ECO:0000259" key="6">
    <source>
        <dbReference type="PROSITE" id="PS50111"/>
    </source>
</evidence>
<name>A0A933SFR2_UNCEI</name>
<proteinExistence type="inferred from homology"/>
<dbReference type="GO" id="GO:0004888">
    <property type="term" value="F:transmembrane signaling receptor activity"/>
    <property type="evidence" value="ECO:0007669"/>
    <property type="project" value="InterPro"/>
</dbReference>
<dbReference type="InterPro" id="IPR051310">
    <property type="entry name" value="MCP_chemotaxis"/>
</dbReference>
<keyword evidence="5" id="KW-0812">Transmembrane</keyword>
<dbReference type="Pfam" id="PF00015">
    <property type="entry name" value="MCPsignal"/>
    <property type="match status" value="1"/>
</dbReference>
<dbReference type="SUPFAM" id="SSF58104">
    <property type="entry name" value="Methyl-accepting chemotaxis protein (MCP) signaling domain"/>
    <property type="match status" value="1"/>
</dbReference>
<dbReference type="InterPro" id="IPR024478">
    <property type="entry name" value="HlyB_4HB_MCP"/>
</dbReference>
<dbReference type="PANTHER" id="PTHR43531">
    <property type="entry name" value="PROTEIN ICFG"/>
    <property type="match status" value="1"/>
</dbReference>
<keyword evidence="3" id="KW-0807">Transducer</keyword>
<dbReference type="AlphaFoldDB" id="A0A933SFR2"/>
<dbReference type="PANTHER" id="PTHR43531:SF14">
    <property type="entry name" value="METHYL-ACCEPTING CHEMOTAXIS PROTEIN I-RELATED"/>
    <property type="match status" value="1"/>
</dbReference>
<keyword evidence="5" id="KW-0472">Membrane</keyword>
<dbReference type="Pfam" id="PF00672">
    <property type="entry name" value="HAMP"/>
    <property type="match status" value="1"/>
</dbReference>
<dbReference type="GO" id="GO:0005886">
    <property type="term" value="C:plasma membrane"/>
    <property type="evidence" value="ECO:0007669"/>
    <property type="project" value="TreeGrafter"/>
</dbReference>
<dbReference type="PROSITE" id="PS50885">
    <property type="entry name" value="HAMP"/>
    <property type="match status" value="1"/>
</dbReference>